<dbReference type="EMBL" id="KZ613938">
    <property type="protein sequence ID" value="PMD47322.1"/>
    <property type="molecule type" value="Genomic_DNA"/>
</dbReference>
<protein>
    <submittedName>
        <fullName evidence="2">Uncharacterized protein</fullName>
    </submittedName>
</protein>
<name>A0A2J6S980_HYAVF</name>
<dbReference type="Proteomes" id="UP000235786">
    <property type="component" value="Unassembled WGS sequence"/>
</dbReference>
<reference evidence="2 3" key="1">
    <citation type="submission" date="2016-04" db="EMBL/GenBank/DDBJ databases">
        <title>A degradative enzymes factory behind the ericoid mycorrhizal symbiosis.</title>
        <authorList>
            <consortium name="DOE Joint Genome Institute"/>
            <person name="Martino E."/>
            <person name="Morin E."/>
            <person name="Grelet G."/>
            <person name="Kuo A."/>
            <person name="Kohler A."/>
            <person name="Daghino S."/>
            <person name="Barry K."/>
            <person name="Choi C."/>
            <person name="Cichocki N."/>
            <person name="Clum A."/>
            <person name="Copeland A."/>
            <person name="Hainaut M."/>
            <person name="Haridas S."/>
            <person name="Labutti K."/>
            <person name="Lindquist E."/>
            <person name="Lipzen A."/>
            <person name="Khouja H.-R."/>
            <person name="Murat C."/>
            <person name="Ohm R."/>
            <person name="Olson A."/>
            <person name="Spatafora J."/>
            <person name="Veneault-Fourrey C."/>
            <person name="Henrissat B."/>
            <person name="Grigoriev I."/>
            <person name="Martin F."/>
            <person name="Perotto S."/>
        </authorList>
    </citation>
    <scope>NUCLEOTIDE SEQUENCE [LARGE SCALE GENOMIC DNA]</scope>
    <source>
        <strain evidence="2 3">F</strain>
    </source>
</reference>
<accession>A0A2J6S980</accession>
<proteinExistence type="predicted"/>
<gene>
    <name evidence="2" type="ORF">L207DRAFT_154405</name>
</gene>
<keyword evidence="3" id="KW-1185">Reference proteome</keyword>
<feature type="region of interest" description="Disordered" evidence="1">
    <location>
        <begin position="1"/>
        <end position="41"/>
    </location>
</feature>
<organism evidence="2 3">
    <name type="scientific">Hyaloscypha variabilis (strain UAMH 11265 / GT02V1 / F)</name>
    <name type="common">Meliniomyces variabilis</name>
    <dbReference type="NCBI Taxonomy" id="1149755"/>
    <lineage>
        <taxon>Eukaryota</taxon>
        <taxon>Fungi</taxon>
        <taxon>Dikarya</taxon>
        <taxon>Ascomycota</taxon>
        <taxon>Pezizomycotina</taxon>
        <taxon>Leotiomycetes</taxon>
        <taxon>Helotiales</taxon>
        <taxon>Hyaloscyphaceae</taxon>
        <taxon>Hyaloscypha</taxon>
        <taxon>Hyaloscypha variabilis</taxon>
    </lineage>
</organism>
<evidence type="ECO:0000313" key="3">
    <source>
        <dbReference type="Proteomes" id="UP000235786"/>
    </source>
</evidence>
<evidence type="ECO:0000313" key="2">
    <source>
        <dbReference type="EMBL" id="PMD47322.1"/>
    </source>
</evidence>
<feature type="compositionally biased region" description="Basic and acidic residues" evidence="1">
    <location>
        <begin position="1"/>
        <end position="24"/>
    </location>
</feature>
<evidence type="ECO:0000256" key="1">
    <source>
        <dbReference type="SAM" id="MobiDB-lite"/>
    </source>
</evidence>
<sequence>MEERREEEEGRRKRREAERCRDSFHQIGPPPSSRAPGWWSRAPNHIREVPKPRRLSSSSHMSISRCLDVSMSRYLDTSISQGPNPQTLLKLFPWPRSVCAGHRHSSDHSHSIPISLSRSGMRSSNAMAGCASHSLRGHADAATPGSTLTTLLRTAPLRAFGTSLTR</sequence>
<dbReference type="AlphaFoldDB" id="A0A2J6S980"/>